<organism evidence="1 2">
    <name type="scientific">Clostridium gasigenes</name>
    <dbReference type="NCBI Taxonomy" id="94869"/>
    <lineage>
        <taxon>Bacteria</taxon>
        <taxon>Bacillati</taxon>
        <taxon>Bacillota</taxon>
        <taxon>Clostridia</taxon>
        <taxon>Eubacteriales</taxon>
        <taxon>Clostridiaceae</taxon>
        <taxon>Clostridium</taxon>
    </lineage>
</organism>
<sequence>MRNLWKSISTLLVYVYLKNITWLNADYIFDIIFNGEMKIFNINNPLIALGYLYGIFKEENTIIKMSNRVYEQIIYDYLSSKLENTTSNIINYNFRNNFLLLNGGLDMNKVLLKFQQFMKEQYSTKDLKFLEHNGRTLFLAFLKHIINGVVFDFKEVQISEEKRLDIVVTYNNFKYIIELKIWRGESYHKKGIQQLYDYLDIHSVDEGYLLIFNFNADKEYKDEVIKINNKNLFTVYL</sequence>
<dbReference type="InterPro" id="IPR026350">
    <property type="entry name" value="GxxExxY"/>
</dbReference>
<evidence type="ECO:0000313" key="2">
    <source>
        <dbReference type="Proteomes" id="UP000198597"/>
    </source>
</evidence>
<proteinExistence type="predicted"/>
<accession>A0A1H0UEG4</accession>
<keyword evidence="2" id="KW-1185">Reference proteome</keyword>
<gene>
    <name evidence="1" type="ORF">SAMN04488529_11082</name>
</gene>
<name>A0A1H0UEG4_9CLOT</name>
<dbReference type="OrthoDB" id="5486659at2"/>
<dbReference type="STRING" id="94869.SAMN04488529_11082"/>
<dbReference type="RefSeq" id="WP_139164848.1">
    <property type="nucleotide sequence ID" value="NZ_FNJM01000010.1"/>
</dbReference>
<evidence type="ECO:0000313" key="1">
    <source>
        <dbReference type="EMBL" id="SDP64627.1"/>
    </source>
</evidence>
<dbReference type="Proteomes" id="UP000198597">
    <property type="component" value="Unassembled WGS sequence"/>
</dbReference>
<reference evidence="1 2" key="1">
    <citation type="submission" date="2016-10" db="EMBL/GenBank/DDBJ databases">
        <authorList>
            <person name="de Groot N.N."/>
        </authorList>
    </citation>
    <scope>NUCLEOTIDE SEQUENCE [LARGE SCALE GENOMIC DNA]</scope>
    <source>
        <strain evidence="1 2">DSM 12272</strain>
    </source>
</reference>
<dbReference type="EMBL" id="FNJM01000010">
    <property type="protein sequence ID" value="SDP64627.1"/>
    <property type="molecule type" value="Genomic_DNA"/>
</dbReference>
<protein>
    <submittedName>
        <fullName evidence="1">PD-(D/E)XK nuclease superfamily protein</fullName>
    </submittedName>
</protein>
<dbReference type="Pfam" id="PF13366">
    <property type="entry name" value="PDDEXK_3"/>
    <property type="match status" value="1"/>
</dbReference>
<dbReference type="AlphaFoldDB" id="A0A1H0UEG4"/>